<accession>A0ABW4HV09</accession>
<dbReference type="InterPro" id="IPR025758">
    <property type="entry name" value="Fic/DOC_N"/>
</dbReference>
<dbReference type="Gene3D" id="1.10.10.10">
    <property type="entry name" value="Winged helix-like DNA-binding domain superfamily/Winged helix DNA-binding domain"/>
    <property type="match status" value="1"/>
</dbReference>
<evidence type="ECO:0000259" key="1">
    <source>
        <dbReference type="PROSITE" id="PS51459"/>
    </source>
</evidence>
<dbReference type="EMBL" id="JBHUDE010000136">
    <property type="protein sequence ID" value="MFD1608852.1"/>
    <property type="molecule type" value="Genomic_DNA"/>
</dbReference>
<name>A0ABW4HV09_9BACI</name>
<dbReference type="Proteomes" id="UP001597221">
    <property type="component" value="Unassembled WGS sequence"/>
</dbReference>
<gene>
    <name evidence="2" type="ORF">ACFSBH_14600</name>
</gene>
<dbReference type="InterPro" id="IPR036388">
    <property type="entry name" value="WH-like_DNA-bd_sf"/>
</dbReference>
<dbReference type="SUPFAM" id="SSF140931">
    <property type="entry name" value="Fic-like"/>
    <property type="match status" value="1"/>
</dbReference>
<comment type="caution">
    <text evidence="2">The sequence shown here is derived from an EMBL/GenBank/DDBJ whole genome shotgun (WGS) entry which is preliminary data.</text>
</comment>
<organism evidence="2 3">
    <name type="scientific">Oceanobacillus luteolus</name>
    <dbReference type="NCBI Taxonomy" id="1274358"/>
    <lineage>
        <taxon>Bacteria</taxon>
        <taxon>Bacillati</taxon>
        <taxon>Bacillota</taxon>
        <taxon>Bacilli</taxon>
        <taxon>Bacillales</taxon>
        <taxon>Bacillaceae</taxon>
        <taxon>Oceanobacillus</taxon>
    </lineage>
</organism>
<proteinExistence type="predicted"/>
<dbReference type="InterPro" id="IPR040198">
    <property type="entry name" value="Fido_containing"/>
</dbReference>
<dbReference type="InterPro" id="IPR003812">
    <property type="entry name" value="Fido"/>
</dbReference>
<keyword evidence="3" id="KW-1185">Reference proteome</keyword>
<evidence type="ECO:0000313" key="3">
    <source>
        <dbReference type="Proteomes" id="UP001597221"/>
    </source>
</evidence>
<dbReference type="Pfam" id="PF13784">
    <property type="entry name" value="Fic_N"/>
    <property type="match status" value="1"/>
</dbReference>
<protein>
    <submittedName>
        <fullName evidence="2">Fic family protein</fullName>
    </submittedName>
</protein>
<dbReference type="Pfam" id="PF02661">
    <property type="entry name" value="Fic"/>
    <property type="match status" value="1"/>
</dbReference>
<dbReference type="PROSITE" id="PS51459">
    <property type="entry name" value="FIDO"/>
    <property type="match status" value="1"/>
</dbReference>
<dbReference type="InterPro" id="IPR036597">
    <property type="entry name" value="Fido-like_dom_sf"/>
</dbReference>
<dbReference type="PANTHER" id="PTHR13504">
    <property type="entry name" value="FIDO DOMAIN-CONTAINING PROTEIN DDB_G0283145"/>
    <property type="match status" value="1"/>
</dbReference>
<dbReference type="PANTHER" id="PTHR13504:SF38">
    <property type="entry name" value="FIDO DOMAIN-CONTAINING PROTEIN"/>
    <property type="match status" value="1"/>
</dbReference>
<dbReference type="RefSeq" id="WP_251517198.1">
    <property type="nucleotide sequence ID" value="NZ_JAMBON010000051.1"/>
</dbReference>
<dbReference type="Gene3D" id="1.10.3290.10">
    <property type="entry name" value="Fido-like domain"/>
    <property type="match status" value="1"/>
</dbReference>
<dbReference type="PIRSF" id="PIRSF038925">
    <property type="entry name" value="AMP-prot_trans"/>
    <property type="match status" value="1"/>
</dbReference>
<feature type="domain" description="Fido" evidence="1">
    <location>
        <begin position="112"/>
        <end position="282"/>
    </location>
</feature>
<evidence type="ECO:0000313" key="2">
    <source>
        <dbReference type="EMBL" id="MFD1608852.1"/>
    </source>
</evidence>
<reference evidence="3" key="1">
    <citation type="journal article" date="2019" name="Int. J. Syst. Evol. Microbiol.">
        <title>The Global Catalogue of Microorganisms (GCM) 10K type strain sequencing project: providing services to taxonomists for standard genome sequencing and annotation.</title>
        <authorList>
            <consortium name="The Broad Institute Genomics Platform"/>
            <consortium name="The Broad Institute Genome Sequencing Center for Infectious Disease"/>
            <person name="Wu L."/>
            <person name="Ma J."/>
        </authorList>
    </citation>
    <scope>NUCLEOTIDE SEQUENCE [LARGE SCALE GENOMIC DNA]</scope>
    <source>
        <strain evidence="3">CGMCC 1.12376</strain>
    </source>
</reference>
<dbReference type="InterPro" id="IPR026287">
    <property type="entry name" value="SoFic-like"/>
</dbReference>
<sequence>MLVLARKGITKLPISVKTEEALQILEILSKINHKIGRLEERFNHSIVNKSLIQLLQLSESVESTRIEGTQVTFTDVVEEQNDSNPRREITEVKNYREALQEGTERIRNGYPVSWRLIRDLHGILMQGARGSVQASGDYRKVQNFIGPSNRIEDATYIPISADEIEEYMQNLEYFINKHPYNERLTTDHLPADGYIFDEDANPLIKTAIMHAQFESIHPFLDGNGRLGRILIVLSLMQSKIITQPIFFVSEELEEERALYYDMLNGVRGENPEWGDWILFFLKACDRMATRIYEKLEKADRLASEGLIKCQLESEKRVWLYTFSDPFTTAKKVAEHLGISTNTARNALNTLAEKKLLFSDREVKRNKKYRNYDLMRILRS</sequence>